<proteinExistence type="inferred from homology"/>
<comment type="function">
    <text evidence="3">Required for maturation of urease via the functional incorporation of the urease nickel metallocenter.</text>
</comment>
<comment type="similarity">
    <text evidence="1 3">Belongs to the UreD family.</text>
</comment>
<dbReference type="HOGENOM" id="CLU_056339_3_0_9"/>
<evidence type="ECO:0000256" key="2">
    <source>
        <dbReference type="ARBA" id="ARBA00023186"/>
    </source>
</evidence>
<reference evidence="5" key="2">
    <citation type="submission" date="2015-03" db="EMBL/GenBank/DDBJ databases">
        <title>Genome sequence of Paenibacillus beijingensis strain DSM 24997T.</title>
        <authorList>
            <person name="Kwak Y."/>
            <person name="Shin J.-H."/>
        </authorList>
    </citation>
    <scope>NUCLEOTIDE SEQUENCE [LARGE SCALE GENOMIC DNA]</scope>
    <source>
        <strain evidence="5">DSM 24997</strain>
    </source>
</reference>
<keyword evidence="3" id="KW-0963">Cytoplasm</keyword>
<evidence type="ECO:0000256" key="3">
    <source>
        <dbReference type="HAMAP-Rule" id="MF_01384"/>
    </source>
</evidence>
<dbReference type="AlphaFoldDB" id="A0A0D5NRQ6"/>
<dbReference type="InterPro" id="IPR002669">
    <property type="entry name" value="UreD"/>
</dbReference>
<dbReference type="KEGG" id="pbj:VN24_18130"/>
<protein>
    <recommendedName>
        <fullName evidence="3">Urease accessory protein UreD</fullName>
    </recommendedName>
</protein>
<keyword evidence="2 3" id="KW-0143">Chaperone</keyword>
<accession>A0A0D5NRQ6</accession>
<evidence type="ECO:0000256" key="1">
    <source>
        <dbReference type="ARBA" id="ARBA00007177"/>
    </source>
</evidence>
<dbReference type="EMBL" id="CP011058">
    <property type="protein sequence ID" value="AJY77830.1"/>
    <property type="molecule type" value="Genomic_DNA"/>
</dbReference>
<dbReference type="PATRIC" id="fig|1126833.4.peg.3988"/>
<gene>
    <name evidence="3" type="primary">ureD</name>
    <name evidence="4" type="ORF">VN24_18130</name>
</gene>
<dbReference type="PANTHER" id="PTHR33643">
    <property type="entry name" value="UREASE ACCESSORY PROTEIN D"/>
    <property type="match status" value="1"/>
</dbReference>
<reference evidence="4 5" key="1">
    <citation type="journal article" date="2015" name="J. Biotechnol.">
        <title>Complete genome sequence of Paenibacillus beijingensis 7188(T) (=DSM 24997(T)), a novel rhizobacterium from jujube garden soil.</title>
        <authorList>
            <person name="Kwak Y."/>
            <person name="Shin J.H."/>
        </authorList>
    </citation>
    <scope>NUCLEOTIDE SEQUENCE [LARGE SCALE GENOMIC DNA]</scope>
    <source>
        <strain evidence="4 5">DSM 24997</strain>
    </source>
</reference>
<dbReference type="GO" id="GO:0016151">
    <property type="term" value="F:nickel cation binding"/>
    <property type="evidence" value="ECO:0007669"/>
    <property type="project" value="UniProtKB-UniRule"/>
</dbReference>
<keyword evidence="5" id="KW-1185">Reference proteome</keyword>
<dbReference type="HAMAP" id="MF_01384">
    <property type="entry name" value="UreD"/>
    <property type="match status" value="1"/>
</dbReference>
<name>A0A0D5NRQ6_9BACL</name>
<evidence type="ECO:0000313" key="4">
    <source>
        <dbReference type="EMBL" id="AJY77830.1"/>
    </source>
</evidence>
<dbReference type="Proteomes" id="UP000032633">
    <property type="component" value="Chromosome"/>
</dbReference>
<comment type="subunit">
    <text evidence="3">UreD, UreF and UreG form a complex that acts as a GTP-hydrolysis-dependent molecular chaperone, activating the urease apoprotein by helping to assemble the nickel containing metallocenter of UreC. The UreE protein probably delivers the nickel.</text>
</comment>
<organism evidence="4 5">
    <name type="scientific">Paenibacillus beijingensis</name>
    <dbReference type="NCBI Taxonomy" id="1126833"/>
    <lineage>
        <taxon>Bacteria</taxon>
        <taxon>Bacillati</taxon>
        <taxon>Bacillota</taxon>
        <taxon>Bacilli</taxon>
        <taxon>Bacillales</taxon>
        <taxon>Paenibacillaceae</taxon>
        <taxon>Paenibacillus</taxon>
    </lineage>
</organism>
<dbReference type="PANTHER" id="PTHR33643:SF1">
    <property type="entry name" value="UREASE ACCESSORY PROTEIN D"/>
    <property type="match status" value="1"/>
</dbReference>
<dbReference type="Pfam" id="PF01774">
    <property type="entry name" value="UreD"/>
    <property type="match status" value="1"/>
</dbReference>
<dbReference type="GO" id="GO:0005737">
    <property type="term" value="C:cytoplasm"/>
    <property type="evidence" value="ECO:0007669"/>
    <property type="project" value="UniProtKB-SubCell"/>
</dbReference>
<dbReference type="STRING" id="1126833.VN24_18130"/>
<evidence type="ECO:0000313" key="5">
    <source>
        <dbReference type="Proteomes" id="UP000032633"/>
    </source>
</evidence>
<comment type="subcellular location">
    <subcellularLocation>
        <location evidence="3">Cytoplasm</location>
    </subcellularLocation>
</comment>
<sequence length="256" mass="28268">MEDKYHTAPIKIAKSFPLEDELAVMVMDVSPGMLEGDCYELEWTAGEGSGIYVTNQSFMKVHPCPDGRGAALKQRFSLAPGAFVQHMPEPVMLYKDAKFASDTVVHLAPGSAWMQAEVLCPGRTLRGEVFAYRRFDNRLAVYYGDELIFAQRQRIEPAVQPLSSAGCWDDKTHFGTFYLFSDKIDGSHPAAVREALDALPQTAGREVLYGVTLTHRHGLAVSAAAGAAWPLQQVLEAAWTCARSAVFGKQPLRFRK</sequence>
<keyword evidence="3" id="KW-0996">Nickel insertion</keyword>